<feature type="region of interest" description="Disordered" evidence="1">
    <location>
        <begin position="43"/>
        <end position="86"/>
    </location>
</feature>
<sequence length="86" mass="9351">CGSGARAGGNAPGCRKGSSGHRRDSNSGRLWEHWCGRRLQRAVWGGGSERLPQTVAADHLGERSQGHRPRHRGGHPRPLAQRKASR</sequence>
<organism evidence="2 3">
    <name type="scientific">Taxus chinensis</name>
    <name type="common">Chinese yew</name>
    <name type="synonym">Taxus wallichiana var. chinensis</name>
    <dbReference type="NCBI Taxonomy" id="29808"/>
    <lineage>
        <taxon>Eukaryota</taxon>
        <taxon>Viridiplantae</taxon>
        <taxon>Streptophyta</taxon>
        <taxon>Embryophyta</taxon>
        <taxon>Tracheophyta</taxon>
        <taxon>Spermatophyta</taxon>
        <taxon>Pinopsida</taxon>
        <taxon>Pinidae</taxon>
        <taxon>Conifers II</taxon>
        <taxon>Cupressales</taxon>
        <taxon>Taxaceae</taxon>
        <taxon>Taxus</taxon>
    </lineage>
</organism>
<gene>
    <name evidence="2" type="ORF">KI387_018901</name>
</gene>
<feature type="non-terminal residue" evidence="2">
    <location>
        <position position="86"/>
    </location>
</feature>
<dbReference type="AlphaFoldDB" id="A0AA38G6U1"/>
<accession>A0AA38G6U1</accession>
<dbReference type="Proteomes" id="UP000824469">
    <property type="component" value="Unassembled WGS sequence"/>
</dbReference>
<evidence type="ECO:0000313" key="2">
    <source>
        <dbReference type="EMBL" id="KAH9317132.1"/>
    </source>
</evidence>
<proteinExistence type="predicted"/>
<feature type="region of interest" description="Disordered" evidence="1">
    <location>
        <begin position="1"/>
        <end position="31"/>
    </location>
</feature>
<evidence type="ECO:0000313" key="3">
    <source>
        <dbReference type="Proteomes" id="UP000824469"/>
    </source>
</evidence>
<protein>
    <submittedName>
        <fullName evidence="2">Uncharacterized protein</fullName>
    </submittedName>
</protein>
<feature type="compositionally biased region" description="Basic and acidic residues" evidence="1">
    <location>
        <begin position="21"/>
        <end position="31"/>
    </location>
</feature>
<dbReference type="EMBL" id="JAHRHJ020000004">
    <property type="protein sequence ID" value="KAH9317132.1"/>
    <property type="molecule type" value="Genomic_DNA"/>
</dbReference>
<keyword evidence="3" id="KW-1185">Reference proteome</keyword>
<evidence type="ECO:0000256" key="1">
    <source>
        <dbReference type="SAM" id="MobiDB-lite"/>
    </source>
</evidence>
<reference evidence="2 3" key="1">
    <citation type="journal article" date="2021" name="Nat. Plants">
        <title>The Taxus genome provides insights into paclitaxel biosynthesis.</title>
        <authorList>
            <person name="Xiong X."/>
            <person name="Gou J."/>
            <person name="Liao Q."/>
            <person name="Li Y."/>
            <person name="Zhou Q."/>
            <person name="Bi G."/>
            <person name="Li C."/>
            <person name="Du R."/>
            <person name="Wang X."/>
            <person name="Sun T."/>
            <person name="Guo L."/>
            <person name="Liang H."/>
            <person name="Lu P."/>
            <person name="Wu Y."/>
            <person name="Zhang Z."/>
            <person name="Ro D.K."/>
            <person name="Shang Y."/>
            <person name="Huang S."/>
            <person name="Yan J."/>
        </authorList>
    </citation>
    <scope>NUCLEOTIDE SEQUENCE [LARGE SCALE GENOMIC DNA]</scope>
    <source>
        <strain evidence="2">Ta-2019</strain>
    </source>
</reference>
<feature type="non-terminal residue" evidence="2">
    <location>
        <position position="1"/>
    </location>
</feature>
<comment type="caution">
    <text evidence="2">The sequence shown here is derived from an EMBL/GenBank/DDBJ whole genome shotgun (WGS) entry which is preliminary data.</text>
</comment>
<feature type="compositionally biased region" description="Basic residues" evidence="1">
    <location>
        <begin position="66"/>
        <end position="75"/>
    </location>
</feature>
<feature type="compositionally biased region" description="Gly residues" evidence="1">
    <location>
        <begin position="1"/>
        <end position="11"/>
    </location>
</feature>
<name>A0AA38G6U1_TAXCH</name>